<evidence type="ECO:0000256" key="1">
    <source>
        <dbReference type="ARBA" id="ARBA00004479"/>
    </source>
</evidence>
<keyword evidence="16" id="KW-1185">Reference proteome</keyword>
<dbReference type="SMART" id="SM00060">
    <property type="entry name" value="FN3"/>
    <property type="match status" value="4"/>
</dbReference>
<dbReference type="InterPro" id="IPR052672">
    <property type="entry name" value="Type1_Cytokine_Rcpt_Type2"/>
</dbReference>
<keyword evidence="5" id="KW-0677">Repeat</keyword>
<dbReference type="AlphaFoldDB" id="A0A3Q3MW95"/>
<feature type="transmembrane region" description="Helical" evidence="12">
    <location>
        <begin position="590"/>
        <end position="610"/>
    </location>
</feature>
<evidence type="ECO:0000256" key="2">
    <source>
        <dbReference type="ARBA" id="ARBA00008921"/>
    </source>
</evidence>
<dbReference type="InterPro" id="IPR036116">
    <property type="entry name" value="FN3_sf"/>
</dbReference>
<feature type="region of interest" description="Disordered" evidence="11">
    <location>
        <begin position="720"/>
        <end position="748"/>
    </location>
</feature>
<reference evidence="15" key="2">
    <citation type="submission" date="2025-09" db="UniProtKB">
        <authorList>
            <consortium name="Ensembl"/>
        </authorList>
    </citation>
    <scope>IDENTIFICATION</scope>
</reference>
<dbReference type="GeneID" id="113129379"/>
<dbReference type="OrthoDB" id="10005435at2759"/>
<dbReference type="PANTHER" id="PTHR48423:SF1">
    <property type="entry name" value="INTERLEUKIN-27 RECEPTOR SUBUNIT ALPHA"/>
    <property type="match status" value="1"/>
</dbReference>
<keyword evidence="3 12" id="KW-0812">Transmembrane</keyword>
<dbReference type="Gene3D" id="2.60.40.10">
    <property type="entry name" value="Immunoglobulins"/>
    <property type="match status" value="5"/>
</dbReference>
<dbReference type="GO" id="GO:0005886">
    <property type="term" value="C:plasma membrane"/>
    <property type="evidence" value="ECO:0007669"/>
    <property type="project" value="UniProtKB-ARBA"/>
</dbReference>
<keyword evidence="6 12" id="KW-1133">Transmembrane helix</keyword>
<feature type="domain" description="Fibronectin type-III" evidence="14">
    <location>
        <begin position="494"/>
        <end position="587"/>
    </location>
</feature>
<proteinExistence type="inferred from homology"/>
<dbReference type="InterPro" id="IPR003529">
    <property type="entry name" value="Hematopoietin_rcpt_Gp130_CS"/>
</dbReference>
<evidence type="ECO:0000256" key="5">
    <source>
        <dbReference type="ARBA" id="ARBA00022737"/>
    </source>
</evidence>
<dbReference type="Proteomes" id="UP000261640">
    <property type="component" value="Unplaced"/>
</dbReference>
<keyword evidence="10" id="KW-0325">Glycoprotein</keyword>
<dbReference type="Ensembl" id="ENSMAMT00000027804.2">
    <property type="protein sequence ID" value="ENSMAMP00000027101.1"/>
    <property type="gene ID" value="ENSMAMG00000018218.2"/>
</dbReference>
<dbReference type="InterPro" id="IPR013783">
    <property type="entry name" value="Ig-like_fold"/>
</dbReference>
<feature type="signal peptide" evidence="13">
    <location>
        <begin position="1"/>
        <end position="24"/>
    </location>
</feature>
<dbReference type="PANTHER" id="PTHR48423">
    <property type="entry name" value="INTERLEUKIN-27 RECEPTOR SUBUNIT ALPHA"/>
    <property type="match status" value="1"/>
</dbReference>
<evidence type="ECO:0000256" key="6">
    <source>
        <dbReference type="ARBA" id="ARBA00022989"/>
    </source>
</evidence>
<sequence>MATMSQTWSIFTAFTLLVMQLCAGKKSCSIWSSAGPVVQRGSSFTIYCTFNCKCKGSMYSDHPPTLQSHKELNSTTIYFNVVNITKNRTYSCKCNCSPALDPCGLDISAGYLPDPPKNISCICKLKNKESGVVSCTWNRGRDTYLSNNSMLWVRTVPGKHKEDGLHSNRTDRPSVSFSVSRSVQLISVWAQTGNRLGYAASSPINFTLSDIVMPSTPVLHQPNCFSRGCSMKVKQSVETQHLEIQYKTGEQTWTAYRDQGVQDLSISPLEPYRLYHFRARSKFSNGLWSEWSTSISSWTQEEAPVKELDVWYAEAASDFTSLRVYWKEANISISRGKIIEYKLRIYNPDSGSENVTNISGNARNYSVPFCANCDVTVWARNSKGISPPARVTTRYMEAKPPLGVRVKADNDNVTISWRMPETAALPTAYVLEWYPEGHKLEELKWIRLGRNDTQFVITGIKRFKCYVGAVYVYYSESSVNRTTFTGVATMESAPGAGPLVQEKPEGNKVKVTWMELPRDQRGGCIIKYTIYLKSNSGSLQPYSIPASERTYTIHDLSPGFYSLWMTASTAKGEGPAGQTVKFFIQQETQLSFLLLCGIISLIVLFLFCLCQSSTVKQRFWVLFQCIMLDVVPDPANSKWAKECTREKGKINLQLQLSNPSVTEDEREPVLVDVEELPKQNIDTSTPTNVSPQHIPQTDLSSEGSPATLLYPMTTYIKSFSQDSDSSNHTHTSEDTNTSADYISSHGPGIMSEEEQENEEFAEMLVFFPSHNIFIEPLAFGGKLTLDAVKINCSDSDHNSLVRCNLSENNF</sequence>
<organism evidence="15 16">
    <name type="scientific">Mastacembelus armatus</name>
    <name type="common">zig-zag eel</name>
    <dbReference type="NCBI Taxonomy" id="205130"/>
    <lineage>
        <taxon>Eukaryota</taxon>
        <taxon>Metazoa</taxon>
        <taxon>Chordata</taxon>
        <taxon>Craniata</taxon>
        <taxon>Vertebrata</taxon>
        <taxon>Euteleostomi</taxon>
        <taxon>Actinopterygii</taxon>
        <taxon>Neopterygii</taxon>
        <taxon>Teleostei</taxon>
        <taxon>Neoteleostei</taxon>
        <taxon>Acanthomorphata</taxon>
        <taxon>Anabantaria</taxon>
        <taxon>Synbranchiformes</taxon>
        <taxon>Mastacembelidae</taxon>
        <taxon>Mastacembelus</taxon>
    </lineage>
</organism>
<evidence type="ECO:0000256" key="13">
    <source>
        <dbReference type="SAM" id="SignalP"/>
    </source>
</evidence>
<keyword evidence="8" id="KW-1015">Disulfide bond</keyword>
<dbReference type="PROSITE" id="PS01353">
    <property type="entry name" value="HEMATOPO_REC_L_F2"/>
    <property type="match status" value="1"/>
</dbReference>
<feature type="domain" description="Fibronectin type-III" evidence="14">
    <location>
        <begin position="213"/>
        <end position="302"/>
    </location>
</feature>
<keyword evidence="9" id="KW-0675">Receptor</keyword>
<dbReference type="GO" id="GO:0004896">
    <property type="term" value="F:cytokine receptor activity"/>
    <property type="evidence" value="ECO:0007669"/>
    <property type="project" value="InterPro"/>
</dbReference>
<evidence type="ECO:0000256" key="9">
    <source>
        <dbReference type="ARBA" id="ARBA00023170"/>
    </source>
</evidence>
<evidence type="ECO:0000256" key="12">
    <source>
        <dbReference type="SAM" id="Phobius"/>
    </source>
</evidence>
<comment type="similarity">
    <text evidence="2">Belongs to the type I cytokine receptor family. Type 2 subfamily.</text>
</comment>
<feature type="region of interest" description="Disordered" evidence="11">
    <location>
        <begin position="680"/>
        <end position="703"/>
    </location>
</feature>
<evidence type="ECO:0000256" key="8">
    <source>
        <dbReference type="ARBA" id="ARBA00023157"/>
    </source>
</evidence>
<accession>A0A3Q3MW95</accession>
<reference evidence="15" key="1">
    <citation type="submission" date="2025-08" db="UniProtKB">
        <authorList>
            <consortium name="Ensembl"/>
        </authorList>
    </citation>
    <scope>IDENTIFICATION</scope>
</reference>
<evidence type="ECO:0000256" key="3">
    <source>
        <dbReference type="ARBA" id="ARBA00022692"/>
    </source>
</evidence>
<evidence type="ECO:0000256" key="4">
    <source>
        <dbReference type="ARBA" id="ARBA00022729"/>
    </source>
</evidence>
<evidence type="ECO:0000256" key="11">
    <source>
        <dbReference type="SAM" id="MobiDB-lite"/>
    </source>
</evidence>
<dbReference type="CDD" id="cd00063">
    <property type="entry name" value="FN3"/>
    <property type="match status" value="3"/>
</dbReference>
<evidence type="ECO:0000256" key="7">
    <source>
        <dbReference type="ARBA" id="ARBA00023136"/>
    </source>
</evidence>
<dbReference type="InterPro" id="IPR003961">
    <property type="entry name" value="FN3_dom"/>
</dbReference>
<dbReference type="PROSITE" id="PS50853">
    <property type="entry name" value="FN3"/>
    <property type="match status" value="3"/>
</dbReference>
<comment type="subcellular location">
    <subcellularLocation>
        <location evidence="1">Membrane</location>
        <topology evidence="1">Single-pass type I membrane protein</topology>
    </subcellularLocation>
</comment>
<keyword evidence="4 13" id="KW-0732">Signal</keyword>
<evidence type="ECO:0000256" key="10">
    <source>
        <dbReference type="ARBA" id="ARBA00023180"/>
    </source>
</evidence>
<feature type="domain" description="Fibronectin type-III" evidence="14">
    <location>
        <begin position="400"/>
        <end position="492"/>
    </location>
</feature>
<evidence type="ECO:0000259" key="14">
    <source>
        <dbReference type="PROSITE" id="PS50853"/>
    </source>
</evidence>
<keyword evidence="7 12" id="KW-0472">Membrane</keyword>
<feature type="chain" id="PRO_5018564520" evidence="13">
    <location>
        <begin position="25"/>
        <end position="810"/>
    </location>
</feature>
<dbReference type="CTD" id="3595"/>
<evidence type="ECO:0000313" key="16">
    <source>
        <dbReference type="Proteomes" id="UP000261640"/>
    </source>
</evidence>
<name>A0A3Q3MW95_9TELE</name>
<dbReference type="GeneTree" id="ENSGT00940000155776"/>
<dbReference type="FunCoup" id="A0A3Q3MW95">
    <property type="interactions" value="804"/>
</dbReference>
<dbReference type="SUPFAM" id="SSF49265">
    <property type="entry name" value="Fibronectin type III"/>
    <property type="match status" value="3"/>
</dbReference>
<evidence type="ECO:0000313" key="15">
    <source>
        <dbReference type="Ensembl" id="ENSMAMP00000027101.1"/>
    </source>
</evidence>
<protein>
    <submittedName>
        <fullName evidence="15">Interleukin 12 receptor, beta 2a</fullName>
    </submittedName>
</protein>
<dbReference type="RefSeq" id="XP_026161122.1">
    <property type="nucleotide sequence ID" value="XM_026305337.1"/>
</dbReference>
<dbReference type="InParanoid" id="A0A3Q3MW95"/>